<keyword evidence="4" id="KW-0460">Magnesium</keyword>
<proteinExistence type="predicted"/>
<dbReference type="GO" id="GO:0003964">
    <property type="term" value="F:RNA-directed DNA polymerase activity"/>
    <property type="evidence" value="ECO:0007669"/>
    <property type="project" value="UniProtKB-KW"/>
</dbReference>
<name>A0A1G5IRA9_9GAMM</name>
<keyword evidence="1" id="KW-0808">Transferase</keyword>
<evidence type="ECO:0000313" key="6">
    <source>
        <dbReference type="EMBL" id="SCY77958.1"/>
    </source>
</evidence>
<dbReference type="RefSeq" id="WP_139182598.1">
    <property type="nucleotide sequence ID" value="NZ_CBCSIN010000004.1"/>
</dbReference>
<accession>A0A1G5IRA9</accession>
<gene>
    <name evidence="6" type="ORF">SAMN02927935_02376</name>
</gene>
<dbReference type="PRINTS" id="PR00866">
    <property type="entry name" value="RNADNAPOLMS"/>
</dbReference>
<protein>
    <submittedName>
        <fullName evidence="6">Reverse transcriptase (RNA-dependent DNA polymerase)</fullName>
    </submittedName>
</protein>
<keyword evidence="2" id="KW-0548">Nucleotidyltransferase</keyword>
<comment type="caution">
    <text evidence="6">The sequence shown here is derived from an EMBL/GenBank/DDBJ whole genome shotgun (WGS) entry which is preliminary data.</text>
</comment>
<keyword evidence="7" id="KW-1185">Reference proteome</keyword>
<reference evidence="6 7" key="1">
    <citation type="submission" date="2016-10" db="EMBL/GenBank/DDBJ databases">
        <authorList>
            <person name="Varghese N."/>
            <person name="Submissions S."/>
        </authorList>
    </citation>
    <scope>NUCLEOTIDE SEQUENCE [LARGE SCALE GENOMIC DNA]</scope>
    <source>
        <strain evidence="6 7">CGMCC 1.6853</strain>
    </source>
</reference>
<dbReference type="EMBL" id="FMUT01000006">
    <property type="protein sequence ID" value="SCY77958.1"/>
    <property type="molecule type" value="Genomic_DNA"/>
</dbReference>
<organism evidence="6 7">
    <name type="scientific">Serratia nematodiphila</name>
    <dbReference type="NCBI Taxonomy" id="458197"/>
    <lineage>
        <taxon>Bacteria</taxon>
        <taxon>Pseudomonadati</taxon>
        <taxon>Pseudomonadota</taxon>
        <taxon>Gammaproteobacteria</taxon>
        <taxon>Enterobacterales</taxon>
        <taxon>Yersiniaceae</taxon>
        <taxon>Serratia</taxon>
    </lineage>
</organism>
<evidence type="ECO:0000256" key="3">
    <source>
        <dbReference type="ARBA" id="ARBA00022723"/>
    </source>
</evidence>
<sequence>MDKPYYPHQPISTIESLARCLGVTTITLNSISTAIDSSYTEFVIYSKNKERTVYEPKFELKRIQKRINNRIFEKVEFPRYLHGGIKSLEHKRDYVENAKMHSNTSVETIIGLDVKNFYDNIKKERVYLIYSQFFNFPHEVSELLTKLTTYKNKVPQGACTSSYLANLIFFNSEYSLVSKLRGKK</sequence>
<keyword evidence="3" id="KW-0479">Metal-binding</keyword>
<dbReference type="InterPro" id="IPR000123">
    <property type="entry name" value="Reverse_transcriptase_msDNA"/>
</dbReference>
<keyword evidence="5 6" id="KW-0695">RNA-directed DNA polymerase</keyword>
<evidence type="ECO:0000256" key="5">
    <source>
        <dbReference type="ARBA" id="ARBA00022918"/>
    </source>
</evidence>
<evidence type="ECO:0000256" key="1">
    <source>
        <dbReference type="ARBA" id="ARBA00022679"/>
    </source>
</evidence>
<evidence type="ECO:0000256" key="2">
    <source>
        <dbReference type="ARBA" id="ARBA00022695"/>
    </source>
</evidence>
<evidence type="ECO:0000313" key="7">
    <source>
        <dbReference type="Proteomes" id="UP000183031"/>
    </source>
</evidence>
<evidence type="ECO:0000256" key="4">
    <source>
        <dbReference type="ARBA" id="ARBA00022842"/>
    </source>
</evidence>
<dbReference type="CDD" id="cd03487">
    <property type="entry name" value="RT_Bac_retron_II"/>
    <property type="match status" value="1"/>
</dbReference>
<dbReference type="Proteomes" id="UP000183031">
    <property type="component" value="Unassembled WGS sequence"/>
</dbReference>